<reference evidence="2" key="1">
    <citation type="submission" date="2022-11" db="UniProtKB">
        <authorList>
            <consortium name="WormBaseParasite"/>
        </authorList>
    </citation>
    <scope>IDENTIFICATION</scope>
</reference>
<proteinExistence type="predicted"/>
<organism evidence="1 2">
    <name type="scientific">Romanomermis culicivorax</name>
    <name type="common">Nematode worm</name>
    <dbReference type="NCBI Taxonomy" id="13658"/>
    <lineage>
        <taxon>Eukaryota</taxon>
        <taxon>Metazoa</taxon>
        <taxon>Ecdysozoa</taxon>
        <taxon>Nematoda</taxon>
        <taxon>Enoplea</taxon>
        <taxon>Dorylaimia</taxon>
        <taxon>Mermithida</taxon>
        <taxon>Mermithoidea</taxon>
        <taxon>Mermithidae</taxon>
        <taxon>Romanomermis</taxon>
    </lineage>
</organism>
<accession>A0A915ITF0</accession>
<dbReference type="Proteomes" id="UP000887565">
    <property type="component" value="Unplaced"/>
</dbReference>
<evidence type="ECO:0000313" key="1">
    <source>
        <dbReference type="Proteomes" id="UP000887565"/>
    </source>
</evidence>
<dbReference type="AlphaFoldDB" id="A0A915ITF0"/>
<name>A0A915ITF0_ROMCU</name>
<keyword evidence="1" id="KW-1185">Reference proteome</keyword>
<evidence type="ECO:0000313" key="2">
    <source>
        <dbReference type="WBParaSite" id="nRc.2.0.1.t17318-RA"/>
    </source>
</evidence>
<sequence>MDHKNAYNGQEQIKDLTISPIIFRISPCLLVNALNEIIVKSKKDNNTTFATGANSQAQAPACGQQAQEDHFGILQIKNINSKTAKNFDKNLAITSFFGNSLRTRIVFYAYYDCSHFTDDDFLIILPSASQRVEDMND</sequence>
<dbReference type="WBParaSite" id="nRc.2.0.1.t17318-RA">
    <property type="protein sequence ID" value="nRc.2.0.1.t17318-RA"/>
    <property type="gene ID" value="nRc.2.0.1.g17318"/>
</dbReference>
<protein>
    <submittedName>
        <fullName evidence="2">Uncharacterized protein</fullName>
    </submittedName>
</protein>